<sequence length="182" mass="20010">MIVVGITGASGVIYGIKLLEALKELNIESALVISDLAKVVIESETDYTFEDVIKLSNTYFDFHDLTASINSGSFKTDGLVIVPCTMKTLSSIANGYGANTITRVADVSLKEKRPTIIVPRETPLRSIHLQNMLTLSQEGATILPAMPGFYSNPKTIDDQINFVVGKILDSLKIENNLFKRWE</sequence>
<dbReference type="PANTHER" id="PTHR43374:SF1">
    <property type="entry name" value="FLAVIN PRENYLTRANSFERASE PAD1, MITOCHONDRIAL"/>
    <property type="match status" value="1"/>
</dbReference>
<dbReference type="Gene3D" id="3.40.50.1950">
    <property type="entry name" value="Flavin prenyltransferase-like"/>
    <property type="match status" value="1"/>
</dbReference>
<comment type="function">
    <text evidence="6">Flavin prenyltransferase that catalyzes the synthesis of the prenylated FMN cofactor (prenyl-FMN) for 4-hydroxy-3-polyprenylbenzoic acid decarboxylase UbiD. The prenyltransferase is metal-independent and links a dimethylallyl moiety from dimethylallyl monophosphate (DMAP) to the flavin N5 and C6 atoms of FMN.</text>
</comment>
<dbReference type="OrthoDB" id="9540at2157"/>
<dbReference type="STRING" id="190974.SAMN05216439_0978"/>
<dbReference type="NCBIfam" id="TIGR00421">
    <property type="entry name" value="ubiX_pad"/>
    <property type="match status" value="1"/>
</dbReference>
<dbReference type="InterPro" id="IPR003382">
    <property type="entry name" value="Flavoprotein"/>
</dbReference>
<dbReference type="InterPro" id="IPR004507">
    <property type="entry name" value="UbiX-like"/>
</dbReference>
<feature type="binding site" evidence="6">
    <location>
        <position position="34"/>
    </location>
    <ligand>
        <name>FMN</name>
        <dbReference type="ChEBI" id="CHEBI:58210"/>
    </ligand>
</feature>
<organism evidence="8 9">
    <name type="scientific">Methanobrevibacter gottschalkii</name>
    <dbReference type="NCBI Taxonomy" id="190974"/>
    <lineage>
        <taxon>Archaea</taxon>
        <taxon>Methanobacteriati</taxon>
        <taxon>Methanobacteriota</taxon>
        <taxon>Methanomada group</taxon>
        <taxon>Methanobacteria</taxon>
        <taxon>Methanobacteriales</taxon>
        <taxon>Methanobacteriaceae</taxon>
        <taxon>Methanobrevibacter</taxon>
    </lineage>
</organism>
<dbReference type="HAMAP" id="MF_01984">
    <property type="entry name" value="ubiX_pad"/>
    <property type="match status" value="1"/>
</dbReference>
<reference evidence="8 9" key="1">
    <citation type="submission" date="2016-10" db="EMBL/GenBank/DDBJ databases">
        <authorList>
            <person name="de Groot N.N."/>
        </authorList>
    </citation>
    <scope>NUCLEOTIDE SEQUENCE [LARGE SCALE GENOMIC DNA]</scope>
    <source>
        <strain evidence="8 9">DSM 11978</strain>
    </source>
</reference>
<keyword evidence="3 6" id="KW-0288">FMN</keyword>
<comment type="catalytic activity">
    <reaction evidence="6">
        <text>dimethylallyl phosphate + FMNH2 = prenylated FMNH2 + phosphate</text>
        <dbReference type="Rhea" id="RHEA:37743"/>
        <dbReference type="ChEBI" id="CHEBI:43474"/>
        <dbReference type="ChEBI" id="CHEBI:57618"/>
        <dbReference type="ChEBI" id="CHEBI:87467"/>
        <dbReference type="ChEBI" id="CHEBI:88052"/>
        <dbReference type="EC" id="2.5.1.129"/>
    </reaction>
</comment>
<dbReference type="EMBL" id="FOAK01000002">
    <property type="protein sequence ID" value="SEK45635.1"/>
    <property type="molecule type" value="Genomic_DNA"/>
</dbReference>
<feature type="domain" description="Flavoprotein" evidence="7">
    <location>
        <begin position="2"/>
        <end position="171"/>
    </location>
</feature>
<dbReference type="PANTHER" id="PTHR43374">
    <property type="entry name" value="FLAVIN PRENYLTRANSFERASE"/>
    <property type="match status" value="1"/>
</dbReference>
<dbReference type="AlphaFoldDB" id="A0A1H7HBW9"/>
<evidence type="ECO:0000256" key="6">
    <source>
        <dbReference type="HAMAP-Rule" id="MF_01984"/>
    </source>
</evidence>
<protein>
    <recommendedName>
        <fullName evidence="6">Flavin prenyltransferase UbiX</fullName>
        <ecNumber evidence="6">2.5.1.129</ecNumber>
    </recommendedName>
</protein>
<evidence type="ECO:0000256" key="4">
    <source>
        <dbReference type="ARBA" id="ARBA00022679"/>
    </source>
</evidence>
<dbReference type="FunFam" id="3.40.50.1950:FF:000001">
    <property type="entry name" value="Flavin prenyltransferase UbiX"/>
    <property type="match status" value="1"/>
</dbReference>
<evidence type="ECO:0000259" key="7">
    <source>
        <dbReference type="Pfam" id="PF02441"/>
    </source>
</evidence>
<dbReference type="Proteomes" id="UP000199506">
    <property type="component" value="Unassembled WGS sequence"/>
</dbReference>
<keyword evidence="4 6" id="KW-0808">Transferase</keyword>
<accession>A0A1H7HBW9</accession>
<keyword evidence="2 6" id="KW-0285">Flavoprotein</keyword>
<feature type="binding site" evidence="6">
    <location>
        <position position="150"/>
    </location>
    <ligand>
        <name>dimethylallyl phosphate</name>
        <dbReference type="ChEBI" id="CHEBI:88052"/>
    </ligand>
</feature>
<evidence type="ECO:0000256" key="2">
    <source>
        <dbReference type="ARBA" id="ARBA00022630"/>
    </source>
</evidence>
<proteinExistence type="inferred from homology"/>
<feature type="binding site" evidence="6">
    <location>
        <position position="166"/>
    </location>
    <ligand>
        <name>dimethylallyl phosphate</name>
        <dbReference type="ChEBI" id="CHEBI:88052"/>
    </ligand>
</feature>
<feature type="binding site" evidence="6">
    <location>
        <begin position="8"/>
        <end position="10"/>
    </location>
    <ligand>
        <name>FMN</name>
        <dbReference type="ChEBI" id="CHEBI:58210"/>
    </ligand>
</feature>
<evidence type="ECO:0000313" key="8">
    <source>
        <dbReference type="EMBL" id="SEK45635.1"/>
    </source>
</evidence>
<comment type="similarity">
    <text evidence="5 6">Belongs to the UbiX/PAD1 family.</text>
</comment>
<dbReference type="EC" id="2.5.1.129" evidence="6"/>
<dbReference type="SUPFAM" id="SSF52507">
    <property type="entry name" value="Homo-oligomeric flavin-containing Cys decarboxylases, HFCD"/>
    <property type="match status" value="1"/>
</dbReference>
<feature type="binding site" evidence="6">
    <location>
        <begin position="85"/>
        <end position="88"/>
    </location>
    <ligand>
        <name>FMN</name>
        <dbReference type="ChEBI" id="CHEBI:58210"/>
    </ligand>
</feature>
<evidence type="ECO:0000256" key="3">
    <source>
        <dbReference type="ARBA" id="ARBA00022643"/>
    </source>
</evidence>
<dbReference type="NCBIfam" id="NF004685">
    <property type="entry name" value="PRK06029.1"/>
    <property type="match status" value="1"/>
</dbReference>
<dbReference type="GO" id="GO:0106141">
    <property type="term" value="F:flavin prenyltransferase activity"/>
    <property type="evidence" value="ECO:0007669"/>
    <property type="project" value="UniProtKB-EC"/>
</dbReference>
<dbReference type="InterPro" id="IPR036551">
    <property type="entry name" value="Flavin_trans-like"/>
</dbReference>
<feature type="binding site" evidence="6">
    <location>
        <position position="120"/>
    </location>
    <ligand>
        <name>FMN</name>
        <dbReference type="ChEBI" id="CHEBI:58210"/>
    </ligand>
</feature>
<evidence type="ECO:0000256" key="1">
    <source>
        <dbReference type="ARBA" id="ARBA00022602"/>
    </source>
</evidence>
<keyword evidence="1 6" id="KW-0637">Prenyltransferase</keyword>
<dbReference type="RefSeq" id="WP_069573155.1">
    <property type="nucleotide sequence ID" value="NZ_FOAK01000002.1"/>
</dbReference>
<name>A0A1H7HBW9_9EURY</name>
<dbReference type="GO" id="GO:0016831">
    <property type="term" value="F:carboxy-lyase activity"/>
    <property type="evidence" value="ECO:0007669"/>
    <property type="project" value="TreeGrafter"/>
</dbReference>
<comment type="caution">
    <text evidence="6">Lacks conserved residue(s) required for the propagation of feature annotation.</text>
</comment>
<evidence type="ECO:0000313" key="9">
    <source>
        <dbReference type="Proteomes" id="UP000199506"/>
    </source>
</evidence>
<gene>
    <name evidence="6" type="primary">ubiX</name>
    <name evidence="8" type="ORF">SAMN05216439_0978</name>
</gene>
<dbReference type="Pfam" id="PF02441">
    <property type="entry name" value="Flavoprotein"/>
    <property type="match status" value="1"/>
</dbReference>
<evidence type="ECO:0000256" key="5">
    <source>
        <dbReference type="ARBA" id="ARBA00060793"/>
    </source>
</evidence>